<accession>A0ABU2MMM8</accession>
<dbReference type="RefSeq" id="WP_311703928.1">
    <property type="nucleotide sequence ID" value="NZ_JAVREL010000004.1"/>
</dbReference>
<comment type="caution">
    <text evidence="2">The sequence shown here is derived from an EMBL/GenBank/DDBJ whole genome shotgun (WGS) entry which is preliminary data.</text>
</comment>
<evidence type="ECO:0000256" key="1">
    <source>
        <dbReference type="SAM" id="SignalP"/>
    </source>
</evidence>
<dbReference type="Gene3D" id="2.80.10.50">
    <property type="match status" value="1"/>
</dbReference>
<dbReference type="InterPro" id="IPR008999">
    <property type="entry name" value="Actin-crosslinking"/>
</dbReference>
<organism evidence="2 3">
    <name type="scientific">Streptomyces litchfieldiae</name>
    <dbReference type="NCBI Taxonomy" id="3075543"/>
    <lineage>
        <taxon>Bacteria</taxon>
        <taxon>Bacillati</taxon>
        <taxon>Actinomycetota</taxon>
        <taxon>Actinomycetes</taxon>
        <taxon>Kitasatosporales</taxon>
        <taxon>Streptomycetaceae</taxon>
        <taxon>Streptomyces</taxon>
    </lineage>
</organism>
<evidence type="ECO:0000313" key="3">
    <source>
        <dbReference type="Proteomes" id="UP001183246"/>
    </source>
</evidence>
<dbReference type="SUPFAM" id="SSF50405">
    <property type="entry name" value="Actin-crosslinking proteins"/>
    <property type="match status" value="1"/>
</dbReference>
<name>A0ABU2MMM8_9ACTN</name>
<sequence>MRRNVAAIATICGLLAVSTLGASTTATATPRATGAQSAPAAPEGMVPLGQAEFEALLADSSGTEFSTMAVEEGPVAIQSLLNGQFATAEMGYSAPNTGLLRARSDWFNGSWEKFTLVWEDPEDVEEGEPQTFGIRSEANDLYVAVEKNMPGDRQNMLRARSAGIGGWETFTMWYYEEAPEEIYLRSELNGLFVSVEKNYGGSLQYLLRARTPDAATGTWETFVYGDTE</sequence>
<proteinExistence type="predicted"/>
<feature type="signal peptide" evidence="1">
    <location>
        <begin position="1"/>
        <end position="28"/>
    </location>
</feature>
<feature type="chain" id="PRO_5045528669" evidence="1">
    <location>
        <begin position="29"/>
        <end position="228"/>
    </location>
</feature>
<keyword evidence="1" id="KW-0732">Signal</keyword>
<dbReference type="EMBL" id="JAVREL010000004">
    <property type="protein sequence ID" value="MDT0342790.1"/>
    <property type="molecule type" value="Genomic_DNA"/>
</dbReference>
<evidence type="ECO:0000313" key="2">
    <source>
        <dbReference type="EMBL" id="MDT0342790.1"/>
    </source>
</evidence>
<keyword evidence="3" id="KW-1185">Reference proteome</keyword>
<dbReference type="Proteomes" id="UP001183246">
    <property type="component" value="Unassembled WGS sequence"/>
</dbReference>
<reference evidence="3" key="1">
    <citation type="submission" date="2023-07" db="EMBL/GenBank/DDBJ databases">
        <title>30 novel species of actinomycetes from the DSMZ collection.</title>
        <authorList>
            <person name="Nouioui I."/>
        </authorList>
    </citation>
    <scope>NUCLEOTIDE SEQUENCE [LARGE SCALE GENOMIC DNA]</scope>
    <source>
        <strain evidence="3">DSM 44938</strain>
    </source>
</reference>
<dbReference type="CDD" id="cd00257">
    <property type="entry name" value="beta-trefoil_FSCN-like"/>
    <property type="match status" value="1"/>
</dbReference>
<protein>
    <submittedName>
        <fullName evidence="2">Uncharacterized protein</fullName>
    </submittedName>
</protein>
<gene>
    <name evidence="2" type="ORF">RM590_09165</name>
</gene>